<dbReference type="Proteomes" id="UP000553632">
    <property type="component" value="Unassembled WGS sequence"/>
</dbReference>
<sequence length="679" mass="74570">MAKVERQCGGFNLLGSDEISTRVAEAVFTGLKDTEYRVRLAVGDLLEAQSQREGRAVWLRMKDFLLNDIEDHRVRIVAADDNNAAHRDGHRPAALGHHDTEGWSSLETSMRAVQKIVLGCGQQFRGEGGSLDKELLDTLRLSSAHLNRFVREYSFLALADLITVAGRQGLEADGWAEFKDMVSWVTRGLKDNWSQVRYASCIAARAVVTKVDTFTDLSIRDRLTTLPNFASMAVAVYLNRHYVAEGVRMHAQGTWRLLVGPQGGSWILVENMPLVLDVLTEAMNAPNHAVREASCHCVREIGSRVLPAVVEDESWPVRDTAAQAIGELYSTASLQAKTGSPNKSSGSRCFDTTKHGEEAEGALSTAVESFAATLENLMQDNIPSLRRDAAAALAELAENQPSRVDLFAILRRHLEAAHEQSPNSESFSHYTPSGPFSVPAKKVSHEDYVPPDEVSNQTMYSCGSLAPKTHLGHLKKKSPGGGCMNCSSGDEDRYAVAWERSDGAVDLLASACLLRSDPSDLLDAFMPTLEGIFKLSHFKHNVNLKRTICERFMEVIRARPEIRPRLGGIREQCLELLQDSASNEENLRTARLCFEDFVRVAMFAKFPLLRAAVEGSATTAAAAAASSRVLHPVDSLFKAAAALQRRAPEVPAQKELADLAVSAERALESDPRRFVDISH</sequence>
<evidence type="ECO:0000256" key="1">
    <source>
        <dbReference type="ARBA" id="ARBA00022737"/>
    </source>
</evidence>
<protein>
    <submittedName>
        <fullName evidence="2">Uncharacterized protein</fullName>
    </submittedName>
</protein>
<organism evidence="2 3">
    <name type="scientific">Perkinsus olseni</name>
    <name type="common">Perkinsus atlanticus</name>
    <dbReference type="NCBI Taxonomy" id="32597"/>
    <lineage>
        <taxon>Eukaryota</taxon>
        <taxon>Sar</taxon>
        <taxon>Alveolata</taxon>
        <taxon>Perkinsozoa</taxon>
        <taxon>Perkinsea</taxon>
        <taxon>Perkinsida</taxon>
        <taxon>Perkinsidae</taxon>
        <taxon>Perkinsus</taxon>
    </lineage>
</organism>
<dbReference type="InterPro" id="IPR000357">
    <property type="entry name" value="HEAT"/>
</dbReference>
<feature type="non-terminal residue" evidence="2">
    <location>
        <position position="1"/>
    </location>
</feature>
<name>A0A7J6U2Y3_PEROL</name>
<dbReference type="AlphaFoldDB" id="A0A7J6U2Y3"/>
<evidence type="ECO:0000313" key="3">
    <source>
        <dbReference type="Proteomes" id="UP000553632"/>
    </source>
</evidence>
<proteinExistence type="predicted"/>
<keyword evidence="3" id="KW-1185">Reference proteome</keyword>
<keyword evidence="1" id="KW-0677">Repeat</keyword>
<dbReference type="Pfam" id="PF02985">
    <property type="entry name" value="HEAT"/>
    <property type="match status" value="1"/>
</dbReference>
<dbReference type="Gene3D" id="1.25.10.10">
    <property type="entry name" value="Leucine-rich Repeat Variant"/>
    <property type="match status" value="1"/>
</dbReference>
<accession>A0A7J6U2Y3</accession>
<reference evidence="2 3" key="1">
    <citation type="submission" date="2020-04" db="EMBL/GenBank/DDBJ databases">
        <title>Perkinsus olseni comparative genomics.</title>
        <authorList>
            <person name="Bogema D.R."/>
        </authorList>
    </citation>
    <scope>NUCLEOTIDE SEQUENCE [LARGE SCALE GENOMIC DNA]</scope>
    <source>
        <strain evidence="2 3">ATCC PRA-207</strain>
    </source>
</reference>
<evidence type="ECO:0000313" key="2">
    <source>
        <dbReference type="EMBL" id="KAF4752069.1"/>
    </source>
</evidence>
<dbReference type="OMA" id="SCDNALT"/>
<dbReference type="EMBL" id="JABANO010006291">
    <property type="protein sequence ID" value="KAF4752069.1"/>
    <property type="molecule type" value="Genomic_DNA"/>
</dbReference>
<dbReference type="SUPFAM" id="SSF48371">
    <property type="entry name" value="ARM repeat"/>
    <property type="match status" value="1"/>
</dbReference>
<dbReference type="InterPro" id="IPR011989">
    <property type="entry name" value="ARM-like"/>
</dbReference>
<comment type="caution">
    <text evidence="2">The sequence shown here is derived from an EMBL/GenBank/DDBJ whole genome shotgun (WGS) entry which is preliminary data.</text>
</comment>
<gene>
    <name evidence="2" type="ORF">FOZ63_029179</name>
</gene>
<dbReference type="InterPro" id="IPR016024">
    <property type="entry name" value="ARM-type_fold"/>
</dbReference>